<dbReference type="AlphaFoldDB" id="A0A2P7BKX4"/>
<evidence type="ECO:0000256" key="1">
    <source>
        <dbReference type="ARBA" id="ARBA00011043"/>
    </source>
</evidence>
<dbReference type="GO" id="GO:0003924">
    <property type="term" value="F:GTPase activity"/>
    <property type="evidence" value="ECO:0007669"/>
    <property type="project" value="UniProtKB-UniRule"/>
</dbReference>
<dbReference type="InterPro" id="IPR027417">
    <property type="entry name" value="P-loop_NTPase"/>
</dbReference>
<dbReference type="EMBL" id="PGGM01000001">
    <property type="protein sequence ID" value="PSH67110.1"/>
    <property type="molecule type" value="Genomic_DNA"/>
</dbReference>
<keyword evidence="2 8" id="KW-0819">tRNA processing</keyword>
<accession>A0A2P7BKX4</accession>
<feature type="binding site" evidence="8">
    <location>
        <begin position="250"/>
        <end position="256"/>
    </location>
    <ligand>
        <name>GTP</name>
        <dbReference type="ChEBI" id="CHEBI:37565"/>
    </ligand>
</feature>
<dbReference type="InterPro" id="IPR018948">
    <property type="entry name" value="GTP-bd_TrmE_N"/>
</dbReference>
<dbReference type="FunFam" id="3.30.1360.120:FF:000007">
    <property type="entry name" value="tRNA modification GTPase GTPBP3, mitochondrial"/>
    <property type="match status" value="1"/>
</dbReference>
<dbReference type="PROSITE" id="PS51709">
    <property type="entry name" value="G_TRME"/>
    <property type="match status" value="1"/>
</dbReference>
<keyword evidence="4 8" id="KW-0378">Hydrolase</keyword>
<evidence type="ECO:0000256" key="9">
    <source>
        <dbReference type="RuleBase" id="RU003313"/>
    </source>
</evidence>
<dbReference type="GO" id="GO:0005737">
    <property type="term" value="C:cytoplasm"/>
    <property type="evidence" value="ECO:0007669"/>
    <property type="project" value="UniProtKB-SubCell"/>
</dbReference>
<dbReference type="EC" id="3.6.-.-" evidence="8"/>
<evidence type="ECO:0000313" key="11">
    <source>
        <dbReference type="EMBL" id="PSH67110.1"/>
    </source>
</evidence>
<dbReference type="InterPro" id="IPR006073">
    <property type="entry name" value="GTP-bd"/>
</dbReference>
<organism evidence="11 12">
    <name type="scientific">Phyllobacterium sophorae</name>
    <dbReference type="NCBI Taxonomy" id="1520277"/>
    <lineage>
        <taxon>Bacteria</taxon>
        <taxon>Pseudomonadati</taxon>
        <taxon>Pseudomonadota</taxon>
        <taxon>Alphaproteobacteria</taxon>
        <taxon>Hyphomicrobiales</taxon>
        <taxon>Phyllobacteriaceae</taxon>
        <taxon>Phyllobacterium</taxon>
    </lineage>
</organism>
<dbReference type="NCBIfam" id="TIGR00231">
    <property type="entry name" value="small_GTP"/>
    <property type="match status" value="1"/>
</dbReference>
<evidence type="ECO:0000256" key="8">
    <source>
        <dbReference type="HAMAP-Rule" id="MF_00379"/>
    </source>
</evidence>
<evidence type="ECO:0000256" key="4">
    <source>
        <dbReference type="ARBA" id="ARBA00022801"/>
    </source>
</evidence>
<evidence type="ECO:0000313" key="12">
    <source>
        <dbReference type="Proteomes" id="UP000241764"/>
    </source>
</evidence>
<dbReference type="InterPro" id="IPR025867">
    <property type="entry name" value="MnmE_helical"/>
</dbReference>
<keyword evidence="3 8" id="KW-0547">Nucleotide-binding</keyword>
<dbReference type="InterPro" id="IPR027266">
    <property type="entry name" value="TrmE/GcvT-like"/>
</dbReference>
<protein>
    <recommendedName>
        <fullName evidence="8">tRNA modification GTPase MnmE</fullName>
        <ecNumber evidence="8">3.6.-.-</ecNumber>
    </recommendedName>
</protein>
<sequence length="444" mass="47503">MKQNHVFAETIFALSSGRLPSGVAVVRISGPKTRFAIETICGNLPEARHAALRVFKDAEGGAIDRGLVLYFPAPHSFTGEDSCEFHLHGGKAVVDAMLSTLYAFEGCRMAEAGEFTRRAYANGKFDLTAAEGLADLIAAETDSQRRLALQISSGAQAELYSTWRNELIRARALIEAELDFADESDVPGSVSDQVWHSMRELADRIGKHIADGKRGAIVRDGFRVVIVGAPNAGKSSLLNALAGSDVAIVSDEPGTTRDLIEIKLDLAGLPVLVTDTAGLRETQGKVEKIGIGRALERASSADVVLALTDLSDPIAPALNVIETGAMLRVGTKSDLAPASVAADYDLTISTRNGTGLEDLLRVLAHRAELAAGDLSDPLPTRRRHLELLVETSKEIDAAICEETAPLEVRAEFLRRASHSLGRITGDVDVEDILDVVFSQFCIGK</sequence>
<dbReference type="PANTHER" id="PTHR42714:SF2">
    <property type="entry name" value="TRNA MODIFICATION GTPASE GTPBP3, MITOCHONDRIAL"/>
    <property type="match status" value="1"/>
</dbReference>
<dbReference type="RefSeq" id="WP_106662181.1">
    <property type="nucleotide sequence ID" value="NZ_PGGM01000001.1"/>
</dbReference>
<feature type="binding site" evidence="8">
    <location>
        <position position="84"/>
    </location>
    <ligand>
        <name>(6S)-5-formyl-5,6,7,8-tetrahydrofolate</name>
        <dbReference type="ChEBI" id="CHEBI:57457"/>
    </ligand>
</feature>
<comment type="cofactor">
    <cofactor evidence="8">
        <name>K(+)</name>
        <dbReference type="ChEBI" id="CHEBI:29103"/>
    </cofactor>
    <text evidence="8">Binds 1 potassium ion per subunit.</text>
</comment>
<gene>
    <name evidence="8" type="primary">mnmE</name>
    <name evidence="8" type="synonym">trmE</name>
    <name evidence="11" type="ORF">CU103_01695</name>
</gene>
<dbReference type="OrthoDB" id="9805918at2"/>
<feature type="binding site" evidence="8">
    <location>
        <position position="256"/>
    </location>
    <ligand>
        <name>Mg(2+)</name>
        <dbReference type="ChEBI" id="CHEBI:18420"/>
    </ligand>
</feature>
<keyword evidence="5 8" id="KW-0460">Magnesium</keyword>
<dbReference type="SUPFAM" id="SSF52540">
    <property type="entry name" value="P-loop containing nucleoside triphosphate hydrolases"/>
    <property type="match status" value="1"/>
</dbReference>
<dbReference type="CDD" id="cd14858">
    <property type="entry name" value="TrmE_N"/>
    <property type="match status" value="1"/>
</dbReference>
<evidence type="ECO:0000256" key="6">
    <source>
        <dbReference type="ARBA" id="ARBA00022958"/>
    </source>
</evidence>
<keyword evidence="12" id="KW-1185">Reference proteome</keyword>
<dbReference type="GO" id="GO:0005525">
    <property type="term" value="F:GTP binding"/>
    <property type="evidence" value="ECO:0007669"/>
    <property type="project" value="UniProtKB-UniRule"/>
</dbReference>
<comment type="caution">
    <text evidence="8">Lacks conserved residue(s) required for the propagation of feature annotation.</text>
</comment>
<dbReference type="PRINTS" id="PR00449">
    <property type="entry name" value="RASTRNSFRMNG"/>
</dbReference>
<comment type="function">
    <text evidence="8">Exhibits a very high intrinsic GTPase hydrolysis rate. Involved in the addition of a carboxymethylaminomethyl (cmnm) group at the wobble position (U34) of certain tRNAs, forming tRNA-cmnm(5)s(2)U34.</text>
</comment>
<feature type="binding site" evidence="8">
    <location>
        <position position="27"/>
    </location>
    <ligand>
        <name>(6S)-5-formyl-5,6,7,8-tetrahydrofolate</name>
        <dbReference type="ChEBI" id="CHEBI:57457"/>
    </ligand>
</feature>
<dbReference type="InterPro" id="IPR005225">
    <property type="entry name" value="Small_GTP-bd"/>
</dbReference>
<evidence type="ECO:0000256" key="5">
    <source>
        <dbReference type="ARBA" id="ARBA00022842"/>
    </source>
</evidence>
<dbReference type="InterPro" id="IPR004520">
    <property type="entry name" value="GTPase_MnmE"/>
</dbReference>
<comment type="similarity">
    <text evidence="1 8 9">Belongs to the TRAFAC class TrmE-Era-EngA-EngB-Septin-like GTPase superfamily. TrmE GTPase family.</text>
</comment>
<comment type="caution">
    <text evidence="11">The sequence shown here is derived from an EMBL/GenBank/DDBJ whole genome shotgun (WGS) entry which is preliminary data.</text>
</comment>
<dbReference type="GO" id="GO:0002098">
    <property type="term" value="P:tRNA wobble uridine modification"/>
    <property type="evidence" value="ECO:0007669"/>
    <property type="project" value="TreeGrafter"/>
</dbReference>
<dbReference type="Pfam" id="PF12631">
    <property type="entry name" value="MnmE_helical"/>
    <property type="match status" value="1"/>
</dbReference>
<name>A0A2P7BKX4_9HYPH</name>
<dbReference type="Gene3D" id="3.40.50.300">
    <property type="entry name" value="P-loop containing nucleotide triphosphate hydrolases"/>
    <property type="match status" value="1"/>
</dbReference>
<evidence type="ECO:0000256" key="7">
    <source>
        <dbReference type="ARBA" id="ARBA00023134"/>
    </source>
</evidence>
<dbReference type="PANTHER" id="PTHR42714">
    <property type="entry name" value="TRNA MODIFICATION GTPASE GTPBP3"/>
    <property type="match status" value="1"/>
</dbReference>
<dbReference type="InterPro" id="IPR031168">
    <property type="entry name" value="G_TrmE"/>
</dbReference>
<comment type="subcellular location">
    <subcellularLocation>
        <location evidence="8">Cytoplasm</location>
    </subcellularLocation>
</comment>
<feature type="domain" description="TrmE-type G" evidence="10">
    <location>
        <begin position="221"/>
        <end position="368"/>
    </location>
</feature>
<feature type="binding site" evidence="8">
    <location>
        <begin position="231"/>
        <end position="236"/>
    </location>
    <ligand>
        <name>GTP</name>
        <dbReference type="ChEBI" id="CHEBI:37565"/>
    </ligand>
</feature>
<dbReference type="Gene3D" id="3.30.1360.120">
    <property type="entry name" value="Probable tRNA modification gtpase trme, domain 1"/>
    <property type="match status" value="1"/>
</dbReference>
<proteinExistence type="inferred from homology"/>
<dbReference type="CDD" id="cd04164">
    <property type="entry name" value="trmE"/>
    <property type="match status" value="1"/>
</dbReference>
<dbReference type="NCBIfam" id="NF003661">
    <property type="entry name" value="PRK05291.1-3"/>
    <property type="match status" value="1"/>
</dbReference>
<keyword evidence="8" id="KW-0479">Metal-binding</keyword>
<keyword evidence="6 8" id="KW-0630">Potassium</keyword>
<dbReference type="SUPFAM" id="SSF116878">
    <property type="entry name" value="TrmE connector domain"/>
    <property type="match status" value="1"/>
</dbReference>
<dbReference type="HAMAP" id="MF_00379">
    <property type="entry name" value="GTPase_MnmE"/>
    <property type="match status" value="1"/>
</dbReference>
<dbReference type="GO" id="GO:0046872">
    <property type="term" value="F:metal ion binding"/>
    <property type="evidence" value="ECO:0007669"/>
    <property type="project" value="UniProtKB-KW"/>
</dbReference>
<evidence type="ECO:0000259" key="10">
    <source>
        <dbReference type="PROSITE" id="PS51709"/>
    </source>
</evidence>
<dbReference type="Gene3D" id="1.20.120.430">
    <property type="entry name" value="tRNA modification GTPase MnmE domain 2"/>
    <property type="match status" value="1"/>
</dbReference>
<feature type="binding site" evidence="8">
    <location>
        <position position="124"/>
    </location>
    <ligand>
        <name>(6S)-5-formyl-5,6,7,8-tetrahydrofolate</name>
        <dbReference type="ChEBI" id="CHEBI:57457"/>
    </ligand>
</feature>
<dbReference type="Pfam" id="PF01926">
    <property type="entry name" value="MMR_HSR1"/>
    <property type="match status" value="1"/>
</dbReference>
<evidence type="ECO:0000256" key="2">
    <source>
        <dbReference type="ARBA" id="ARBA00022694"/>
    </source>
</evidence>
<dbReference type="NCBIfam" id="TIGR00450">
    <property type="entry name" value="mnmE_trmE_thdF"/>
    <property type="match status" value="1"/>
</dbReference>
<keyword evidence="7 8" id="KW-0342">GTP-binding</keyword>
<dbReference type="InterPro" id="IPR027368">
    <property type="entry name" value="MnmE_dom2"/>
</dbReference>
<keyword evidence="8" id="KW-0963">Cytoplasm</keyword>
<reference evidence="12" key="1">
    <citation type="submission" date="2017-11" db="EMBL/GenBank/DDBJ databases">
        <authorList>
            <person name="Kuznetsova I."/>
            <person name="Sazanova A."/>
            <person name="Chirak E."/>
            <person name="Safronova V."/>
            <person name="Willems A."/>
        </authorList>
    </citation>
    <scope>NUCLEOTIDE SEQUENCE [LARGE SCALE GENOMIC DNA]</scope>
    <source>
        <strain evidence="12">CCBAU 03422</strain>
    </source>
</reference>
<comment type="subunit">
    <text evidence="8">Homodimer. Heterotetramer of two MnmE and two MnmG subunits.</text>
</comment>
<dbReference type="Proteomes" id="UP000241764">
    <property type="component" value="Unassembled WGS sequence"/>
</dbReference>
<evidence type="ECO:0000256" key="3">
    <source>
        <dbReference type="ARBA" id="ARBA00022741"/>
    </source>
</evidence>
<feature type="binding site" evidence="8">
    <location>
        <position position="444"/>
    </location>
    <ligand>
        <name>(6S)-5-formyl-5,6,7,8-tetrahydrofolate</name>
        <dbReference type="ChEBI" id="CHEBI:57457"/>
    </ligand>
</feature>
<dbReference type="Pfam" id="PF10396">
    <property type="entry name" value="TrmE_N"/>
    <property type="match status" value="1"/>
</dbReference>
<feature type="binding site" evidence="8">
    <location>
        <position position="235"/>
    </location>
    <ligand>
        <name>Mg(2+)</name>
        <dbReference type="ChEBI" id="CHEBI:18420"/>
    </ligand>
</feature>
<feature type="binding site" evidence="8">
    <location>
        <begin position="275"/>
        <end position="278"/>
    </location>
    <ligand>
        <name>GTP</name>
        <dbReference type="ChEBI" id="CHEBI:37565"/>
    </ligand>
</feature>
<dbReference type="GO" id="GO:0030488">
    <property type="term" value="P:tRNA methylation"/>
    <property type="evidence" value="ECO:0007669"/>
    <property type="project" value="TreeGrafter"/>
</dbReference>